<dbReference type="SUPFAM" id="SSF48097">
    <property type="entry name" value="Regulator of G-protein signaling, RGS"/>
    <property type="match status" value="1"/>
</dbReference>
<dbReference type="InterPro" id="IPR044926">
    <property type="entry name" value="RGS_subdomain_2"/>
</dbReference>
<protein>
    <recommendedName>
        <fullName evidence="8">Cyclic nucleotide-binding domain-containing protein</fullName>
    </recommendedName>
</protein>
<dbReference type="InterPro" id="IPR036305">
    <property type="entry name" value="RGS_sf"/>
</dbReference>
<dbReference type="SUPFAM" id="SSF51206">
    <property type="entry name" value="cAMP-binding domain-like"/>
    <property type="match status" value="3"/>
</dbReference>
<dbReference type="InterPro" id="IPR018488">
    <property type="entry name" value="cNMP-bd_CS"/>
</dbReference>
<dbReference type="PRINTS" id="PR01301">
    <property type="entry name" value="RGSPROTEIN"/>
</dbReference>
<accession>A0A0G4IUP6</accession>
<organism evidence="4 6">
    <name type="scientific">Plasmodiophora brassicae</name>
    <name type="common">Clubroot disease agent</name>
    <dbReference type="NCBI Taxonomy" id="37360"/>
    <lineage>
        <taxon>Eukaryota</taxon>
        <taxon>Sar</taxon>
        <taxon>Rhizaria</taxon>
        <taxon>Endomyxa</taxon>
        <taxon>Phytomyxea</taxon>
        <taxon>Plasmodiophorida</taxon>
        <taxon>Plasmodiophoridae</taxon>
        <taxon>Plasmodiophora</taxon>
    </lineage>
</organism>
<dbReference type="CDD" id="cd07440">
    <property type="entry name" value="RGS"/>
    <property type="match status" value="1"/>
</dbReference>
<dbReference type="PROSITE" id="PS50042">
    <property type="entry name" value="CNMP_BINDING_3"/>
    <property type="match status" value="2"/>
</dbReference>
<dbReference type="Proteomes" id="UP000290189">
    <property type="component" value="Unassembled WGS sequence"/>
</dbReference>
<evidence type="ECO:0000313" key="5">
    <source>
        <dbReference type="EMBL" id="SPQ92926.1"/>
    </source>
</evidence>
<name>A0A0G4IUP6_PLABS</name>
<dbReference type="EMBL" id="CDSF01000088">
    <property type="protein sequence ID" value="CEO98854.1"/>
    <property type="molecule type" value="Genomic_DNA"/>
</dbReference>
<dbReference type="InterPro" id="IPR016137">
    <property type="entry name" value="RGS"/>
</dbReference>
<dbReference type="AlphaFoldDB" id="A0A0G4IUP6"/>
<dbReference type="OMA" id="CIIFRED"/>
<dbReference type="PANTHER" id="PTHR23011:SF28">
    <property type="entry name" value="CYCLIC NUCLEOTIDE-BINDING DOMAIN CONTAINING PROTEIN"/>
    <property type="match status" value="1"/>
</dbReference>
<dbReference type="EMBL" id="OVEO01000001">
    <property type="protein sequence ID" value="SPQ92926.1"/>
    <property type="molecule type" value="Genomic_DNA"/>
</dbReference>
<dbReference type="InterPro" id="IPR018490">
    <property type="entry name" value="cNMP-bd_dom_sf"/>
</dbReference>
<reference evidence="5 7" key="2">
    <citation type="submission" date="2018-03" db="EMBL/GenBank/DDBJ databases">
        <authorList>
            <person name="Fogelqvist J."/>
        </authorList>
    </citation>
    <scope>NUCLEOTIDE SEQUENCE [LARGE SCALE GENOMIC DNA]</scope>
</reference>
<dbReference type="Pfam" id="PF00615">
    <property type="entry name" value="RGS"/>
    <property type="match status" value="1"/>
</dbReference>
<evidence type="ECO:0000313" key="4">
    <source>
        <dbReference type="EMBL" id="CEO98854.1"/>
    </source>
</evidence>
<dbReference type="PROSITE" id="PS00888">
    <property type="entry name" value="CNMP_BINDING_1"/>
    <property type="match status" value="2"/>
</dbReference>
<dbReference type="Proteomes" id="UP000039324">
    <property type="component" value="Unassembled WGS sequence"/>
</dbReference>
<feature type="region of interest" description="Disordered" evidence="1">
    <location>
        <begin position="560"/>
        <end position="585"/>
    </location>
</feature>
<dbReference type="Gene3D" id="1.10.167.10">
    <property type="entry name" value="Regulator of G-protein Signalling 4, domain 2"/>
    <property type="match status" value="1"/>
</dbReference>
<dbReference type="PROSITE" id="PS50132">
    <property type="entry name" value="RGS"/>
    <property type="match status" value="1"/>
</dbReference>
<evidence type="ECO:0000313" key="7">
    <source>
        <dbReference type="Proteomes" id="UP000290189"/>
    </source>
</evidence>
<keyword evidence="5" id="KW-0496">Mitochondrion</keyword>
<evidence type="ECO:0008006" key="8">
    <source>
        <dbReference type="Google" id="ProtNLM"/>
    </source>
</evidence>
<dbReference type="OrthoDB" id="196547at2759"/>
<dbReference type="PANTHER" id="PTHR23011">
    <property type="entry name" value="CYCLIC NUCLEOTIDE-BINDING DOMAIN CONTAINING PROTEIN"/>
    <property type="match status" value="1"/>
</dbReference>
<dbReference type="CDD" id="cd00038">
    <property type="entry name" value="CAP_ED"/>
    <property type="match status" value="3"/>
</dbReference>
<dbReference type="STRING" id="37360.A0A0G4IUP6"/>
<evidence type="ECO:0000313" key="6">
    <source>
        <dbReference type="Proteomes" id="UP000039324"/>
    </source>
</evidence>
<feature type="domain" description="Cyclic nucleotide-binding" evidence="2">
    <location>
        <begin position="293"/>
        <end position="399"/>
    </location>
</feature>
<gene>
    <name evidence="4" type="ORF">PBRA_006968</name>
    <name evidence="5" type="ORF">PLBR_LOCUS141</name>
</gene>
<evidence type="ECO:0000256" key="1">
    <source>
        <dbReference type="SAM" id="MobiDB-lite"/>
    </source>
</evidence>
<dbReference type="Pfam" id="PF00027">
    <property type="entry name" value="cNMP_binding"/>
    <property type="match status" value="2"/>
</dbReference>
<evidence type="ECO:0000259" key="3">
    <source>
        <dbReference type="PROSITE" id="PS50132"/>
    </source>
</evidence>
<dbReference type="InterPro" id="IPR000595">
    <property type="entry name" value="cNMP-bd_dom"/>
</dbReference>
<geneLocation type="mitochondrion" evidence="5"/>
<sequence>MRRSPLRRCLLYWAANRAAVQCLRHSCLRIQYDDDDIVELSHKFKARRVAPNETLWRVGDSADFWAIVSEGSMIVLDGSGKELCEKLPGALLGGDVISDERVRQRALTAGVKGALLFTLSRSDLGGLVRAYRRQAGSRGRPLPLLQYIDLQARTPAILEETPLFRGIDSSLQTLIADTVNYRGVQKGDVVIREGDTGDSLFIVMLGELHAVGGASRSIVLNRFIKGQYFGELALILQMPRTADVIAVETSLLIEISKYDLDRLLSFNDGLNKEMHLRIAERVAQQFRRYQTPFFESMSNASLVKLASTAKIRIYEPGALVCAEGDAGHEFFLIVHGEVEMSWRANLAASTPEQTPTHLQAGSYFGDLALMRSAPRMATIRTLTRCVFMTLDSASFHRFFVGDHCTEPVAGACLRLRWTSNVADIPLTDLLLHPVGFAMMTKFCAKEHTGENIMFWRACEQFSRAADASETELAARARSIYVTYFGVEAKLEVNVSSLVVDALKAAIKRKETITLDMFDSAKSQVRALIAKEIYPRFIESHEYREFVSYIQTHAYVLPHSGDPPLATRKAGPGKEGAGEGESEDRSLLADHQSFAVEARTGAGTWTDDGGADGKSSTTTYTMTTSVAQDADPHMTSILPNRVSV</sequence>
<dbReference type="InterPro" id="IPR014710">
    <property type="entry name" value="RmlC-like_jellyroll"/>
</dbReference>
<dbReference type="SMART" id="SM00315">
    <property type="entry name" value="RGS"/>
    <property type="match status" value="1"/>
</dbReference>
<feature type="domain" description="RGS" evidence="3">
    <location>
        <begin position="425"/>
        <end position="546"/>
    </location>
</feature>
<reference evidence="4 6" key="1">
    <citation type="submission" date="2015-02" db="EMBL/GenBank/DDBJ databases">
        <authorList>
            <person name="Chooi Y.-H."/>
        </authorList>
    </citation>
    <scope>NUCLEOTIDE SEQUENCE [LARGE SCALE GENOMIC DNA]</scope>
    <source>
        <strain evidence="4">E3</strain>
    </source>
</reference>
<dbReference type="Gene3D" id="2.60.120.10">
    <property type="entry name" value="Jelly Rolls"/>
    <property type="match status" value="3"/>
</dbReference>
<evidence type="ECO:0000259" key="2">
    <source>
        <dbReference type="PROSITE" id="PS50042"/>
    </source>
</evidence>
<dbReference type="SMART" id="SM00100">
    <property type="entry name" value="cNMP"/>
    <property type="match status" value="3"/>
</dbReference>
<proteinExistence type="predicted"/>
<dbReference type="PROSITE" id="PS00889">
    <property type="entry name" value="CNMP_BINDING_2"/>
    <property type="match status" value="1"/>
</dbReference>
<feature type="domain" description="Cyclic nucleotide-binding" evidence="2">
    <location>
        <begin position="163"/>
        <end position="281"/>
    </location>
</feature>
<keyword evidence="6" id="KW-1185">Reference proteome</keyword>